<keyword evidence="4" id="KW-1185">Reference proteome</keyword>
<gene>
    <name evidence="1" type="ORF">KP014_15375</name>
    <name evidence="2" type="ORF">SAMN04487895_10345</name>
</gene>
<dbReference type="OrthoDB" id="9992567at2"/>
<sequence length="80" mass="9407">MQEIIKWLKPALDERIKNICDEQLEANNTALMSIIDYLRMDNVSSETIQEIEELFVMHTIKIIEITYMCGVEEMLKLKAM</sequence>
<dbReference type="Proteomes" id="UP000198809">
    <property type="component" value="Unassembled WGS sequence"/>
</dbReference>
<organism evidence="2 3">
    <name type="scientific">Paenibacillus sophorae</name>
    <dbReference type="NCBI Taxonomy" id="1333845"/>
    <lineage>
        <taxon>Bacteria</taxon>
        <taxon>Bacillati</taxon>
        <taxon>Bacillota</taxon>
        <taxon>Bacilli</taxon>
        <taxon>Bacillales</taxon>
        <taxon>Paenibacillaceae</taxon>
        <taxon>Paenibacillus</taxon>
    </lineage>
</organism>
<dbReference type="STRING" id="1333845.SAMN04487895_10345"/>
<reference evidence="1 4" key="2">
    <citation type="submission" date="2021-06" db="EMBL/GenBank/DDBJ databases">
        <title>Whole genome sequence of Paenibacillus sophorae DSM23020 for comparative genomics.</title>
        <authorList>
            <person name="Kim M.-J."/>
            <person name="Lee G."/>
            <person name="Shin J.-H."/>
        </authorList>
    </citation>
    <scope>NUCLEOTIDE SEQUENCE [LARGE SCALE GENOMIC DNA]</scope>
    <source>
        <strain evidence="1 4">DSM 23020</strain>
    </source>
</reference>
<name>A0A1H8JJK9_9BACL</name>
<dbReference type="EMBL" id="CP076607">
    <property type="protein sequence ID" value="QWU13380.1"/>
    <property type="molecule type" value="Genomic_DNA"/>
</dbReference>
<evidence type="ECO:0000313" key="3">
    <source>
        <dbReference type="Proteomes" id="UP000198809"/>
    </source>
</evidence>
<accession>A0A1H8JJK9</accession>
<dbReference type="RefSeq" id="WP_036600883.1">
    <property type="nucleotide sequence ID" value="NZ_CP076607.1"/>
</dbReference>
<evidence type="ECO:0000313" key="1">
    <source>
        <dbReference type="EMBL" id="QWU13380.1"/>
    </source>
</evidence>
<dbReference type="Proteomes" id="UP000683429">
    <property type="component" value="Chromosome"/>
</dbReference>
<reference evidence="2 3" key="1">
    <citation type="submission" date="2016-10" db="EMBL/GenBank/DDBJ databases">
        <authorList>
            <person name="de Groot N.N."/>
        </authorList>
    </citation>
    <scope>NUCLEOTIDE SEQUENCE [LARGE SCALE GENOMIC DNA]</scope>
    <source>
        <strain evidence="2 3">CGMCC 1.10238</strain>
    </source>
</reference>
<proteinExistence type="predicted"/>
<protein>
    <submittedName>
        <fullName evidence="2">Uncharacterized protein</fullName>
    </submittedName>
</protein>
<dbReference type="EMBL" id="FODH01000003">
    <property type="protein sequence ID" value="SEN80741.1"/>
    <property type="molecule type" value="Genomic_DNA"/>
</dbReference>
<evidence type="ECO:0000313" key="2">
    <source>
        <dbReference type="EMBL" id="SEN80741.1"/>
    </source>
</evidence>
<dbReference type="AlphaFoldDB" id="A0A1H8JJK9"/>
<evidence type="ECO:0000313" key="4">
    <source>
        <dbReference type="Proteomes" id="UP000683429"/>
    </source>
</evidence>